<dbReference type="GO" id="GO:1990281">
    <property type="term" value="C:efflux pump complex"/>
    <property type="evidence" value="ECO:0007669"/>
    <property type="project" value="TreeGrafter"/>
</dbReference>
<reference evidence="5 6" key="1">
    <citation type="submission" date="2018-07" db="EMBL/GenBank/DDBJ databases">
        <title>Crenobacter cavernae sp. nov., isolated from a karst cave.</title>
        <authorList>
            <person name="Zhu H."/>
        </authorList>
    </citation>
    <scope>NUCLEOTIDE SEQUENCE [LARGE SCALE GENOMIC DNA]</scope>
    <source>
        <strain evidence="5 6">K1W11S-77</strain>
    </source>
</reference>
<dbReference type="EMBL" id="CP031337">
    <property type="protein sequence ID" value="AXK38731.1"/>
    <property type="molecule type" value="Genomic_DNA"/>
</dbReference>
<evidence type="ECO:0000313" key="5">
    <source>
        <dbReference type="EMBL" id="AXK38731.1"/>
    </source>
</evidence>
<dbReference type="PROSITE" id="PS51257">
    <property type="entry name" value="PROKAR_LIPOPROTEIN"/>
    <property type="match status" value="1"/>
</dbReference>
<dbReference type="RefSeq" id="WP_115432666.1">
    <property type="nucleotide sequence ID" value="NZ_CP031337.1"/>
</dbReference>
<name>A0A345Y479_9NEIS</name>
<dbReference type="InterPro" id="IPR058647">
    <property type="entry name" value="BSH_CzcB-like"/>
</dbReference>
<accession>A0A345Y479</accession>
<evidence type="ECO:0000256" key="1">
    <source>
        <dbReference type="ARBA" id="ARBA00009477"/>
    </source>
</evidence>
<dbReference type="NCBIfam" id="TIGR01730">
    <property type="entry name" value="RND_mfp"/>
    <property type="match status" value="1"/>
</dbReference>
<dbReference type="AlphaFoldDB" id="A0A345Y479"/>
<evidence type="ECO:0000259" key="4">
    <source>
        <dbReference type="Pfam" id="PF25989"/>
    </source>
</evidence>
<dbReference type="InterPro" id="IPR006143">
    <property type="entry name" value="RND_pump_MFP"/>
</dbReference>
<dbReference type="Gene3D" id="2.40.420.20">
    <property type="match status" value="1"/>
</dbReference>
<dbReference type="Gene3D" id="2.40.50.100">
    <property type="match status" value="1"/>
</dbReference>
<evidence type="ECO:0000259" key="3">
    <source>
        <dbReference type="Pfam" id="PF25973"/>
    </source>
</evidence>
<feature type="domain" description="CzcB-like barrel-sandwich hybrid" evidence="3">
    <location>
        <begin position="60"/>
        <end position="198"/>
    </location>
</feature>
<comment type="similarity">
    <text evidence="1">Belongs to the membrane fusion protein (MFP) (TC 8.A.1) family.</text>
</comment>
<dbReference type="SUPFAM" id="SSF111369">
    <property type="entry name" value="HlyD-like secretion proteins"/>
    <property type="match status" value="1"/>
</dbReference>
<dbReference type="Pfam" id="PF25989">
    <property type="entry name" value="YknX_C"/>
    <property type="match status" value="1"/>
</dbReference>
<dbReference type="OrthoDB" id="9806939at2"/>
<dbReference type="Pfam" id="PF25973">
    <property type="entry name" value="BSH_CzcB"/>
    <property type="match status" value="1"/>
</dbReference>
<dbReference type="PANTHER" id="PTHR30469">
    <property type="entry name" value="MULTIDRUG RESISTANCE PROTEIN MDTA"/>
    <property type="match status" value="1"/>
</dbReference>
<proteinExistence type="inferred from homology"/>
<dbReference type="InterPro" id="IPR058637">
    <property type="entry name" value="YknX-like_C"/>
</dbReference>
<feature type="coiled-coil region" evidence="2">
    <location>
        <begin position="108"/>
        <end position="156"/>
    </location>
</feature>
<dbReference type="GO" id="GO:0015562">
    <property type="term" value="F:efflux transmembrane transporter activity"/>
    <property type="evidence" value="ECO:0007669"/>
    <property type="project" value="TreeGrafter"/>
</dbReference>
<dbReference type="PANTHER" id="PTHR30469:SF15">
    <property type="entry name" value="HLYD FAMILY OF SECRETION PROTEINS"/>
    <property type="match status" value="1"/>
</dbReference>
<dbReference type="Gene3D" id="2.40.30.170">
    <property type="match status" value="1"/>
</dbReference>
<evidence type="ECO:0000256" key="2">
    <source>
        <dbReference type="SAM" id="Coils"/>
    </source>
</evidence>
<organism evidence="5 6">
    <name type="scientific">Crenobacter cavernae</name>
    <dbReference type="NCBI Taxonomy" id="2290923"/>
    <lineage>
        <taxon>Bacteria</taxon>
        <taxon>Pseudomonadati</taxon>
        <taxon>Pseudomonadota</taxon>
        <taxon>Betaproteobacteria</taxon>
        <taxon>Neisseriales</taxon>
        <taxon>Neisseriaceae</taxon>
        <taxon>Crenobacter</taxon>
    </lineage>
</organism>
<protein>
    <submittedName>
        <fullName evidence="5">Efflux RND transporter periplasmic adaptor subunit</fullName>
    </submittedName>
</protein>
<gene>
    <name evidence="5" type="ORF">DWG20_04405</name>
</gene>
<dbReference type="Proteomes" id="UP000254537">
    <property type="component" value="Chromosome"/>
</dbReference>
<keyword evidence="2" id="KW-0175">Coiled coil</keyword>
<feature type="domain" description="YknX-like C-terminal permuted SH3-like" evidence="4">
    <location>
        <begin position="276"/>
        <end position="343"/>
    </location>
</feature>
<sequence length="355" mass="36168">MRKLLFLILPLFLVACSKGDAAKKPGGPPAVSVSVAKVVKTELVDTARAYGEVEAGNAPEVAAEVAGRVLEIVVKEGQRVAAGAPLARLEAADLADASRAASAEATRLAALRDQAASQLKRDQSLEQQGFISAAALDKSRADLAALDAQLKAARATASARERDVGRAWVRAPLAGIVEQKLANVGDYVPAGKALFLVAGDGASRVRFALSGAAGERLAAGQTVKIDGRDGVGKVVALASGLDAASRARVAYAEFPGLRLRVGETLNVAVELGRHAALAVPTGALVERPQGRVVYVIDKDVAREVKVATGLAADGRVEVLSGLKAGDVVAVDGAGFLADKAKVRLAEPGAKSGGGA</sequence>
<evidence type="ECO:0000313" key="6">
    <source>
        <dbReference type="Proteomes" id="UP000254537"/>
    </source>
</evidence>
<dbReference type="KEGG" id="ccah:DWG20_04405"/>
<dbReference type="Gene3D" id="1.10.287.470">
    <property type="entry name" value="Helix hairpin bin"/>
    <property type="match status" value="1"/>
</dbReference>